<keyword evidence="2" id="KW-1185">Reference proteome</keyword>
<dbReference type="Gramene" id="OIS99305">
    <property type="protein sequence ID" value="OIS99305"/>
    <property type="gene ID" value="A4A49_16547"/>
</dbReference>
<proteinExistence type="predicted"/>
<name>A0A1J6I465_NICAT</name>
<dbReference type="AlphaFoldDB" id="A0A1J6I465"/>
<dbReference type="EMBL" id="MJEQ01037190">
    <property type="protein sequence ID" value="OIS99305.1"/>
    <property type="molecule type" value="Genomic_DNA"/>
</dbReference>
<evidence type="ECO:0000313" key="1">
    <source>
        <dbReference type="EMBL" id="OIS99305.1"/>
    </source>
</evidence>
<gene>
    <name evidence="1" type="ORF">A4A49_16547</name>
</gene>
<protein>
    <submittedName>
        <fullName evidence="1">Uncharacterized protein</fullName>
    </submittedName>
</protein>
<sequence length="86" mass="9239">MATRFRMMGSRGVGEHEAQRRGSGIAPLMTGKGCCVCVAAGGVVATEILDSKVLLWLLRCKEDEAGVSFLLSTAVSLYPRVSYLYP</sequence>
<reference evidence="1" key="1">
    <citation type="submission" date="2016-11" db="EMBL/GenBank/DDBJ databases">
        <title>The genome of Nicotiana attenuata.</title>
        <authorList>
            <person name="Xu S."/>
            <person name="Brockmoeller T."/>
            <person name="Gaquerel E."/>
            <person name="Navarro A."/>
            <person name="Kuhl H."/>
            <person name="Gase K."/>
            <person name="Ling Z."/>
            <person name="Zhou W."/>
            <person name="Kreitzer C."/>
            <person name="Stanke M."/>
            <person name="Tang H."/>
            <person name="Lyons E."/>
            <person name="Pandey P."/>
            <person name="Pandey S.P."/>
            <person name="Timmermann B."/>
            <person name="Baldwin I.T."/>
        </authorList>
    </citation>
    <scope>NUCLEOTIDE SEQUENCE [LARGE SCALE GENOMIC DNA]</scope>
    <source>
        <strain evidence="1">UT</strain>
    </source>
</reference>
<evidence type="ECO:0000313" key="2">
    <source>
        <dbReference type="Proteomes" id="UP000187609"/>
    </source>
</evidence>
<accession>A0A1J6I465</accession>
<comment type="caution">
    <text evidence="1">The sequence shown here is derived from an EMBL/GenBank/DDBJ whole genome shotgun (WGS) entry which is preliminary data.</text>
</comment>
<dbReference type="Proteomes" id="UP000187609">
    <property type="component" value="Unassembled WGS sequence"/>
</dbReference>
<organism evidence="1 2">
    <name type="scientific">Nicotiana attenuata</name>
    <name type="common">Coyote tobacco</name>
    <dbReference type="NCBI Taxonomy" id="49451"/>
    <lineage>
        <taxon>Eukaryota</taxon>
        <taxon>Viridiplantae</taxon>
        <taxon>Streptophyta</taxon>
        <taxon>Embryophyta</taxon>
        <taxon>Tracheophyta</taxon>
        <taxon>Spermatophyta</taxon>
        <taxon>Magnoliopsida</taxon>
        <taxon>eudicotyledons</taxon>
        <taxon>Gunneridae</taxon>
        <taxon>Pentapetalae</taxon>
        <taxon>asterids</taxon>
        <taxon>lamiids</taxon>
        <taxon>Solanales</taxon>
        <taxon>Solanaceae</taxon>
        <taxon>Nicotianoideae</taxon>
        <taxon>Nicotianeae</taxon>
        <taxon>Nicotiana</taxon>
    </lineage>
</organism>